<comment type="caution">
    <text evidence="2">The sequence shown here is derived from an EMBL/GenBank/DDBJ whole genome shotgun (WGS) entry which is preliminary data.</text>
</comment>
<evidence type="ECO:0000313" key="2">
    <source>
        <dbReference type="EMBL" id="KKN43879.1"/>
    </source>
</evidence>
<keyword evidence="1" id="KW-1133">Transmembrane helix</keyword>
<sequence>MCITVLQVLQILLILALIFFFVVLPLTLIMIPRDDDIPEEEDFKRDVRKGF</sequence>
<organism evidence="2">
    <name type="scientific">marine sediment metagenome</name>
    <dbReference type="NCBI Taxonomy" id="412755"/>
    <lineage>
        <taxon>unclassified sequences</taxon>
        <taxon>metagenomes</taxon>
        <taxon>ecological metagenomes</taxon>
    </lineage>
</organism>
<name>A0A0F9QN77_9ZZZZ</name>
<dbReference type="EMBL" id="LAZR01001483">
    <property type="protein sequence ID" value="KKN43879.1"/>
    <property type="molecule type" value="Genomic_DNA"/>
</dbReference>
<keyword evidence="1" id="KW-0472">Membrane</keyword>
<gene>
    <name evidence="2" type="ORF">LCGC14_0698930</name>
</gene>
<protein>
    <submittedName>
        <fullName evidence="2">Uncharacterized protein</fullName>
    </submittedName>
</protein>
<proteinExistence type="predicted"/>
<reference evidence="2" key="1">
    <citation type="journal article" date="2015" name="Nature">
        <title>Complex archaea that bridge the gap between prokaryotes and eukaryotes.</title>
        <authorList>
            <person name="Spang A."/>
            <person name="Saw J.H."/>
            <person name="Jorgensen S.L."/>
            <person name="Zaremba-Niedzwiedzka K."/>
            <person name="Martijn J."/>
            <person name="Lind A.E."/>
            <person name="van Eijk R."/>
            <person name="Schleper C."/>
            <person name="Guy L."/>
            <person name="Ettema T.J."/>
        </authorList>
    </citation>
    <scope>NUCLEOTIDE SEQUENCE</scope>
</reference>
<feature type="transmembrane region" description="Helical" evidence="1">
    <location>
        <begin position="12"/>
        <end position="31"/>
    </location>
</feature>
<accession>A0A0F9QN77</accession>
<keyword evidence="1" id="KW-0812">Transmembrane</keyword>
<dbReference type="AlphaFoldDB" id="A0A0F9QN77"/>
<evidence type="ECO:0000256" key="1">
    <source>
        <dbReference type="SAM" id="Phobius"/>
    </source>
</evidence>